<name>A0A0R0LYA2_9MICR</name>
<reference evidence="2 3" key="1">
    <citation type="submission" date="2015-07" db="EMBL/GenBank/DDBJ databases">
        <title>The genome of Pseudoloma neurophilia, a relevant intracellular parasite of the zebrafish.</title>
        <authorList>
            <person name="Ndikumana S."/>
            <person name="Pelin A."/>
            <person name="Sanders J."/>
            <person name="Corradi N."/>
        </authorList>
    </citation>
    <scope>NUCLEOTIDE SEQUENCE [LARGE SCALE GENOMIC DNA]</scope>
    <source>
        <strain evidence="2 3">MK1</strain>
    </source>
</reference>
<feature type="transmembrane region" description="Helical" evidence="1">
    <location>
        <begin position="98"/>
        <end position="118"/>
    </location>
</feature>
<evidence type="ECO:0000256" key="1">
    <source>
        <dbReference type="SAM" id="Phobius"/>
    </source>
</evidence>
<keyword evidence="1" id="KW-0812">Transmembrane</keyword>
<sequence length="119" mass="14061">MIFSSYMNCKIFYSLFIHSLFLHSRFIHSLFIILIFQERIISNNLSTLRKRTESLKICQNPVFLLDYSNITKFSDSVLRNLINYSILSQNQVFSTQVVIFYIGSLFYTGSHIILILYLQ</sequence>
<organism evidence="2 3">
    <name type="scientific">Pseudoloma neurophilia</name>
    <dbReference type="NCBI Taxonomy" id="146866"/>
    <lineage>
        <taxon>Eukaryota</taxon>
        <taxon>Fungi</taxon>
        <taxon>Fungi incertae sedis</taxon>
        <taxon>Microsporidia</taxon>
        <taxon>Pseudoloma</taxon>
    </lineage>
</organism>
<keyword evidence="3" id="KW-1185">Reference proteome</keyword>
<dbReference type="AlphaFoldDB" id="A0A0R0LYA2"/>
<keyword evidence="1" id="KW-0472">Membrane</keyword>
<accession>A0A0R0LYA2</accession>
<protein>
    <recommendedName>
        <fullName evidence="4">Transmembrane protein</fullName>
    </recommendedName>
</protein>
<dbReference type="VEuPathDB" id="MicrosporidiaDB:M153_2370000783"/>
<evidence type="ECO:0000313" key="2">
    <source>
        <dbReference type="EMBL" id="KRH92869.1"/>
    </source>
</evidence>
<gene>
    <name evidence="2" type="ORF">M153_2370000783</name>
</gene>
<feature type="transmembrane region" description="Helical" evidence="1">
    <location>
        <begin position="12"/>
        <end position="36"/>
    </location>
</feature>
<evidence type="ECO:0008006" key="4">
    <source>
        <dbReference type="Google" id="ProtNLM"/>
    </source>
</evidence>
<dbReference type="EMBL" id="LGUB01000625">
    <property type="protein sequence ID" value="KRH92869.1"/>
    <property type="molecule type" value="Genomic_DNA"/>
</dbReference>
<evidence type="ECO:0000313" key="3">
    <source>
        <dbReference type="Proteomes" id="UP000051530"/>
    </source>
</evidence>
<keyword evidence="1" id="KW-1133">Transmembrane helix</keyword>
<comment type="caution">
    <text evidence="2">The sequence shown here is derived from an EMBL/GenBank/DDBJ whole genome shotgun (WGS) entry which is preliminary data.</text>
</comment>
<proteinExistence type="predicted"/>
<dbReference type="Proteomes" id="UP000051530">
    <property type="component" value="Unassembled WGS sequence"/>
</dbReference>